<name>A0A7K3WVG0_9FLAO</name>
<organism evidence="1 2">
    <name type="scientific">Cryomorpha ignava</name>
    <dbReference type="NCBI Taxonomy" id="101383"/>
    <lineage>
        <taxon>Bacteria</taxon>
        <taxon>Pseudomonadati</taxon>
        <taxon>Bacteroidota</taxon>
        <taxon>Flavobacteriia</taxon>
        <taxon>Flavobacteriales</taxon>
        <taxon>Cryomorphaceae</taxon>
        <taxon>Cryomorpha</taxon>
    </lineage>
</organism>
<dbReference type="EMBL" id="JAAGVY010000038">
    <property type="protein sequence ID" value="NEN25031.1"/>
    <property type="molecule type" value="Genomic_DNA"/>
</dbReference>
<dbReference type="Proteomes" id="UP000486602">
    <property type="component" value="Unassembled WGS sequence"/>
</dbReference>
<protein>
    <recommendedName>
        <fullName evidence="3">Outer membrane beta-barrel protein</fullName>
    </recommendedName>
</protein>
<sequence length="290" mass="32001">MKSVLYSTLAYAFFLLTTIDSYSQNTNASTPRIAVSEVTIMGGVMSLPSYGNTITMFKTLAPNSDILAGDLSKYSNSFEPTNHALGVFNTYVSLQFNGKDGAEKRNPLLRLGITYQGGQRLTKNLKFETRTPYDTLVSSQTGTNTYIDSIYTSTIEMRYRTSQVLADVAVIWRTNPEFLWSLYGGLGFAGGISLDNRTTVTRTESNNTSNGRGNYYPNEGNNEIIKNDNGYSALAYLPLGVGVGMGRTGFWKTLLFVIEMRPGISIMSIPELETNVTAVFPVSFGWKVSW</sequence>
<dbReference type="AlphaFoldDB" id="A0A7K3WVG0"/>
<gene>
    <name evidence="1" type="ORF">G3O08_16135</name>
</gene>
<evidence type="ECO:0000313" key="1">
    <source>
        <dbReference type="EMBL" id="NEN25031.1"/>
    </source>
</evidence>
<comment type="caution">
    <text evidence="1">The sequence shown here is derived from an EMBL/GenBank/DDBJ whole genome shotgun (WGS) entry which is preliminary data.</text>
</comment>
<accession>A0A7K3WVG0</accession>
<proteinExistence type="predicted"/>
<evidence type="ECO:0000313" key="2">
    <source>
        <dbReference type="Proteomes" id="UP000486602"/>
    </source>
</evidence>
<dbReference type="RefSeq" id="WP_163286444.1">
    <property type="nucleotide sequence ID" value="NZ_JAAGVY010000038.1"/>
</dbReference>
<keyword evidence="2" id="KW-1185">Reference proteome</keyword>
<evidence type="ECO:0008006" key="3">
    <source>
        <dbReference type="Google" id="ProtNLM"/>
    </source>
</evidence>
<reference evidence="1 2" key="1">
    <citation type="submission" date="2020-02" db="EMBL/GenBank/DDBJ databases">
        <title>Out from the shadows clarifying the taxonomy of the family Cryomorphaceae and related taxa by utilizing the GTDB taxonomic framework.</title>
        <authorList>
            <person name="Bowman J.P."/>
        </authorList>
    </citation>
    <scope>NUCLEOTIDE SEQUENCE [LARGE SCALE GENOMIC DNA]</scope>
    <source>
        <strain evidence="1 2">QSSC 1-22</strain>
    </source>
</reference>